<keyword evidence="3" id="KW-1185">Reference proteome</keyword>
<proteinExistence type="predicted"/>
<reference evidence="2" key="1">
    <citation type="journal article" date="2022" name="Int. J. Mol. Sci.">
        <title>Draft Genome of Tanacetum Coccineum: Genomic Comparison of Closely Related Tanacetum-Family Plants.</title>
        <authorList>
            <person name="Yamashiro T."/>
            <person name="Shiraishi A."/>
            <person name="Nakayama K."/>
            <person name="Satake H."/>
        </authorList>
    </citation>
    <scope>NUCLEOTIDE SEQUENCE</scope>
</reference>
<feature type="region of interest" description="Disordered" evidence="1">
    <location>
        <begin position="1"/>
        <end position="23"/>
    </location>
</feature>
<evidence type="ECO:0000313" key="2">
    <source>
        <dbReference type="EMBL" id="GJS65836.1"/>
    </source>
</evidence>
<reference evidence="2" key="2">
    <citation type="submission" date="2022-01" db="EMBL/GenBank/DDBJ databases">
        <authorList>
            <person name="Yamashiro T."/>
            <person name="Shiraishi A."/>
            <person name="Satake H."/>
            <person name="Nakayama K."/>
        </authorList>
    </citation>
    <scope>NUCLEOTIDE SEQUENCE</scope>
</reference>
<name>A0ABQ4XLU6_9ASTR</name>
<comment type="caution">
    <text evidence="2">The sequence shown here is derived from an EMBL/GenBank/DDBJ whole genome shotgun (WGS) entry which is preliminary data.</text>
</comment>
<organism evidence="2 3">
    <name type="scientific">Tanacetum coccineum</name>
    <dbReference type="NCBI Taxonomy" id="301880"/>
    <lineage>
        <taxon>Eukaryota</taxon>
        <taxon>Viridiplantae</taxon>
        <taxon>Streptophyta</taxon>
        <taxon>Embryophyta</taxon>
        <taxon>Tracheophyta</taxon>
        <taxon>Spermatophyta</taxon>
        <taxon>Magnoliopsida</taxon>
        <taxon>eudicotyledons</taxon>
        <taxon>Gunneridae</taxon>
        <taxon>Pentapetalae</taxon>
        <taxon>asterids</taxon>
        <taxon>campanulids</taxon>
        <taxon>Asterales</taxon>
        <taxon>Asteraceae</taxon>
        <taxon>Asteroideae</taxon>
        <taxon>Anthemideae</taxon>
        <taxon>Anthemidinae</taxon>
        <taxon>Tanacetum</taxon>
    </lineage>
</organism>
<protein>
    <submittedName>
        <fullName evidence="2">Uncharacterized protein</fullName>
    </submittedName>
</protein>
<evidence type="ECO:0000256" key="1">
    <source>
        <dbReference type="SAM" id="MobiDB-lite"/>
    </source>
</evidence>
<dbReference type="EMBL" id="BQNB010009607">
    <property type="protein sequence ID" value="GJS65836.1"/>
    <property type="molecule type" value="Genomic_DNA"/>
</dbReference>
<dbReference type="Proteomes" id="UP001151760">
    <property type="component" value="Unassembled WGS sequence"/>
</dbReference>
<sequence>MDDWEVDRYGNANLDSSNEEPCRDAHQVGDEREVEFLRSFNWPPSELITEDDVLPVRGYSQFNDVSLGNLVSKVS</sequence>
<evidence type="ECO:0000313" key="3">
    <source>
        <dbReference type="Proteomes" id="UP001151760"/>
    </source>
</evidence>
<gene>
    <name evidence="2" type="ORF">Tco_0680400</name>
</gene>
<accession>A0ABQ4XLU6</accession>